<reference evidence="3 4" key="1">
    <citation type="journal article" date="2019" name="Nat. Ecol. Evol.">
        <title>Megaphylogeny resolves global patterns of mushroom evolution.</title>
        <authorList>
            <person name="Varga T."/>
            <person name="Krizsan K."/>
            <person name="Foldi C."/>
            <person name="Dima B."/>
            <person name="Sanchez-Garcia M."/>
            <person name="Sanchez-Ramirez S."/>
            <person name="Szollosi G.J."/>
            <person name="Szarkandi J.G."/>
            <person name="Papp V."/>
            <person name="Albert L."/>
            <person name="Andreopoulos W."/>
            <person name="Angelini C."/>
            <person name="Antonin V."/>
            <person name="Barry K.W."/>
            <person name="Bougher N.L."/>
            <person name="Buchanan P."/>
            <person name="Buyck B."/>
            <person name="Bense V."/>
            <person name="Catcheside P."/>
            <person name="Chovatia M."/>
            <person name="Cooper J."/>
            <person name="Damon W."/>
            <person name="Desjardin D."/>
            <person name="Finy P."/>
            <person name="Geml J."/>
            <person name="Haridas S."/>
            <person name="Hughes K."/>
            <person name="Justo A."/>
            <person name="Karasinski D."/>
            <person name="Kautmanova I."/>
            <person name="Kiss B."/>
            <person name="Kocsube S."/>
            <person name="Kotiranta H."/>
            <person name="LaButti K.M."/>
            <person name="Lechner B.E."/>
            <person name="Liimatainen K."/>
            <person name="Lipzen A."/>
            <person name="Lukacs Z."/>
            <person name="Mihaltcheva S."/>
            <person name="Morgado L.N."/>
            <person name="Niskanen T."/>
            <person name="Noordeloos M.E."/>
            <person name="Ohm R.A."/>
            <person name="Ortiz-Santana B."/>
            <person name="Ovrebo C."/>
            <person name="Racz N."/>
            <person name="Riley R."/>
            <person name="Savchenko A."/>
            <person name="Shiryaev A."/>
            <person name="Soop K."/>
            <person name="Spirin V."/>
            <person name="Szebenyi C."/>
            <person name="Tomsovsky M."/>
            <person name="Tulloss R.E."/>
            <person name="Uehling J."/>
            <person name="Grigoriev I.V."/>
            <person name="Vagvolgyi C."/>
            <person name="Papp T."/>
            <person name="Martin F.M."/>
            <person name="Miettinen O."/>
            <person name="Hibbett D.S."/>
            <person name="Nagy L.G."/>
        </authorList>
    </citation>
    <scope>NUCLEOTIDE SEQUENCE [LARGE SCALE GENOMIC DNA]</scope>
    <source>
        <strain evidence="3 4">CBS 309.79</strain>
    </source>
</reference>
<organism evidence="3 4">
    <name type="scientific">Pterulicium gracile</name>
    <dbReference type="NCBI Taxonomy" id="1884261"/>
    <lineage>
        <taxon>Eukaryota</taxon>
        <taxon>Fungi</taxon>
        <taxon>Dikarya</taxon>
        <taxon>Basidiomycota</taxon>
        <taxon>Agaricomycotina</taxon>
        <taxon>Agaricomycetes</taxon>
        <taxon>Agaricomycetidae</taxon>
        <taxon>Agaricales</taxon>
        <taxon>Pleurotineae</taxon>
        <taxon>Pterulaceae</taxon>
        <taxon>Pterulicium</taxon>
    </lineage>
</organism>
<keyword evidence="4" id="KW-1185">Reference proteome</keyword>
<sequence>MGLESTSREDKGTKHKGHQQNDLCRSSSSRCSVLPIPPVSVSAVGLVEDPVEGESEAEGRSIAIVTVVVVSGAIVIVPIVAITLLFVARCGG</sequence>
<proteinExistence type="predicted"/>
<evidence type="ECO:0000256" key="2">
    <source>
        <dbReference type="SAM" id="Phobius"/>
    </source>
</evidence>
<keyword evidence="2" id="KW-1133">Transmembrane helix</keyword>
<accession>A0A5C3Q5S1</accession>
<name>A0A5C3Q5S1_9AGAR</name>
<feature type="compositionally biased region" description="Basic and acidic residues" evidence="1">
    <location>
        <begin position="1"/>
        <end position="12"/>
    </location>
</feature>
<feature type="transmembrane region" description="Helical" evidence="2">
    <location>
        <begin position="62"/>
        <end position="88"/>
    </location>
</feature>
<keyword evidence="2" id="KW-0812">Transmembrane</keyword>
<keyword evidence="2" id="KW-0472">Membrane</keyword>
<dbReference type="AlphaFoldDB" id="A0A5C3Q5S1"/>
<evidence type="ECO:0000313" key="3">
    <source>
        <dbReference type="EMBL" id="TFK97435.1"/>
    </source>
</evidence>
<gene>
    <name evidence="3" type="ORF">BDV98DRAFT_574468</name>
</gene>
<evidence type="ECO:0000256" key="1">
    <source>
        <dbReference type="SAM" id="MobiDB-lite"/>
    </source>
</evidence>
<evidence type="ECO:0000313" key="4">
    <source>
        <dbReference type="Proteomes" id="UP000305067"/>
    </source>
</evidence>
<protein>
    <submittedName>
        <fullName evidence="3">Uncharacterized protein</fullName>
    </submittedName>
</protein>
<feature type="region of interest" description="Disordered" evidence="1">
    <location>
        <begin position="1"/>
        <end position="30"/>
    </location>
</feature>
<dbReference type="EMBL" id="ML178847">
    <property type="protein sequence ID" value="TFK97435.1"/>
    <property type="molecule type" value="Genomic_DNA"/>
</dbReference>
<dbReference type="Proteomes" id="UP000305067">
    <property type="component" value="Unassembled WGS sequence"/>
</dbReference>